<protein>
    <recommendedName>
        <fullName evidence="2">Helicase SMUBP-2/HCS1 1B domain-containing protein</fullName>
    </recommendedName>
</protein>
<dbReference type="AlphaFoldDB" id="A0A382L2R4"/>
<name>A0A382L2R4_9ZZZZ</name>
<feature type="domain" description="Helicase SMUBP-2/HCS1 1B" evidence="2">
    <location>
        <begin position="47"/>
        <end position="154"/>
    </location>
</feature>
<gene>
    <name evidence="3" type="ORF">METZ01_LOCUS283890</name>
</gene>
<dbReference type="Gene3D" id="3.40.50.300">
    <property type="entry name" value="P-loop containing nucleotide triphosphate hydrolases"/>
    <property type="match status" value="1"/>
</dbReference>
<dbReference type="EMBL" id="UINC01084411">
    <property type="protein sequence ID" value="SVC31036.1"/>
    <property type="molecule type" value="Genomic_DNA"/>
</dbReference>
<dbReference type="GO" id="GO:0003723">
    <property type="term" value="F:RNA binding"/>
    <property type="evidence" value="ECO:0007669"/>
    <property type="project" value="InterPro"/>
</dbReference>
<evidence type="ECO:0000313" key="3">
    <source>
        <dbReference type="EMBL" id="SVC31036.1"/>
    </source>
</evidence>
<sequence>MAGRKGKVRRIKSGPRAGSSRHSERDGESDGISFPRSQDHFERFNRLIDLELEDEMSAVEERLRKWGRERLVENGITLFELEGRNDGWLFGERIIKLFTRSETLPHHRFRHGDIVILSRKNPLKEKVIEGTVLSRSRKFIRIVVKEQPAKIRSDTWRLDRGANRVAHDRMAGALEALFSEESSTLLRELIYGQVRDMESSSSRSANLGGIQKRLIAQANHPGNLNSSQSKAFANAMEFRLSLIQGP</sequence>
<proteinExistence type="predicted"/>
<evidence type="ECO:0000259" key="2">
    <source>
        <dbReference type="Pfam" id="PF21138"/>
    </source>
</evidence>
<feature type="non-terminal residue" evidence="3">
    <location>
        <position position="246"/>
    </location>
</feature>
<reference evidence="3" key="1">
    <citation type="submission" date="2018-05" db="EMBL/GenBank/DDBJ databases">
        <authorList>
            <person name="Lanie J.A."/>
            <person name="Ng W.-L."/>
            <person name="Kazmierczak K.M."/>
            <person name="Andrzejewski T.M."/>
            <person name="Davidsen T.M."/>
            <person name="Wayne K.J."/>
            <person name="Tettelin H."/>
            <person name="Glass J.I."/>
            <person name="Rusch D."/>
            <person name="Podicherti R."/>
            <person name="Tsui H.-C.T."/>
            <person name="Winkler M.E."/>
        </authorList>
    </citation>
    <scope>NUCLEOTIDE SEQUENCE</scope>
</reference>
<accession>A0A382L2R4</accession>
<feature type="compositionally biased region" description="Basic residues" evidence="1">
    <location>
        <begin position="1"/>
        <end position="13"/>
    </location>
</feature>
<evidence type="ECO:0000256" key="1">
    <source>
        <dbReference type="SAM" id="MobiDB-lite"/>
    </source>
</evidence>
<dbReference type="Gene3D" id="2.40.30.270">
    <property type="match status" value="1"/>
</dbReference>
<dbReference type="InterPro" id="IPR027417">
    <property type="entry name" value="P-loop_NTPase"/>
</dbReference>
<dbReference type="InterPro" id="IPR048761">
    <property type="entry name" value="SMUBP-2_HCS1_1B"/>
</dbReference>
<dbReference type="Pfam" id="PF21138">
    <property type="entry name" value="SMUBP-2_HCS1_1B"/>
    <property type="match status" value="1"/>
</dbReference>
<feature type="region of interest" description="Disordered" evidence="1">
    <location>
        <begin position="1"/>
        <end position="36"/>
    </location>
</feature>
<organism evidence="3">
    <name type="scientific">marine metagenome</name>
    <dbReference type="NCBI Taxonomy" id="408172"/>
    <lineage>
        <taxon>unclassified sequences</taxon>
        <taxon>metagenomes</taxon>
        <taxon>ecological metagenomes</taxon>
    </lineage>
</organism>